<dbReference type="PANTHER" id="PTHR43033:SF1">
    <property type="entry name" value="TRNA(ILE)-LYSIDINE SYNTHASE-RELATED"/>
    <property type="match status" value="1"/>
</dbReference>
<dbReference type="GO" id="GO:0008033">
    <property type="term" value="P:tRNA processing"/>
    <property type="evidence" value="ECO:0007669"/>
    <property type="project" value="UniProtKB-KW"/>
</dbReference>
<dbReference type="AlphaFoldDB" id="A0A9W6WJU2"/>
<dbReference type="PANTHER" id="PTHR43033">
    <property type="entry name" value="TRNA(ILE)-LYSIDINE SYNTHASE-RELATED"/>
    <property type="match status" value="1"/>
</dbReference>
<dbReference type="InterPro" id="IPR014729">
    <property type="entry name" value="Rossmann-like_a/b/a_fold"/>
</dbReference>
<dbReference type="SUPFAM" id="SSF52402">
    <property type="entry name" value="Adenine nucleotide alpha hydrolases-like"/>
    <property type="match status" value="1"/>
</dbReference>
<dbReference type="NCBIfam" id="TIGR02432">
    <property type="entry name" value="lysidine_TilS_N"/>
    <property type="match status" value="1"/>
</dbReference>
<dbReference type="Pfam" id="PF01171">
    <property type="entry name" value="ATP_bind_3"/>
    <property type="match status" value="1"/>
</dbReference>
<evidence type="ECO:0000256" key="1">
    <source>
        <dbReference type="ARBA" id="ARBA00013267"/>
    </source>
</evidence>
<dbReference type="CDD" id="cd01992">
    <property type="entry name" value="TilS_N"/>
    <property type="match status" value="1"/>
</dbReference>
<dbReference type="InterPro" id="IPR011063">
    <property type="entry name" value="TilS/TtcA_N"/>
</dbReference>
<keyword evidence="3" id="KW-0819">tRNA processing</keyword>
<name>A0A9W6WJU2_CANBO</name>
<gene>
    <name evidence="8" type="ORF">Cboi02_000522900</name>
</gene>
<dbReference type="EC" id="6.3.4.19" evidence="1"/>
<keyword evidence="9" id="KW-1185">Reference proteome</keyword>
<evidence type="ECO:0000313" key="8">
    <source>
        <dbReference type="EMBL" id="GME76570.1"/>
    </source>
</evidence>
<evidence type="ECO:0000313" key="9">
    <source>
        <dbReference type="Proteomes" id="UP001165120"/>
    </source>
</evidence>
<evidence type="ECO:0000256" key="5">
    <source>
        <dbReference type="ARBA" id="ARBA00022840"/>
    </source>
</evidence>
<dbReference type="InterPro" id="IPR012094">
    <property type="entry name" value="tRNA_Ile_lys_synt"/>
</dbReference>
<evidence type="ECO:0000256" key="6">
    <source>
        <dbReference type="ARBA" id="ARBA00048539"/>
    </source>
</evidence>
<evidence type="ECO:0000256" key="3">
    <source>
        <dbReference type="ARBA" id="ARBA00022694"/>
    </source>
</evidence>
<keyword evidence="2" id="KW-0436">Ligase</keyword>
<keyword evidence="4" id="KW-0547">Nucleotide-binding</keyword>
<proteinExistence type="inferred from homology"/>
<accession>A0A9W6WJU2</accession>
<dbReference type="Gene3D" id="3.40.50.620">
    <property type="entry name" value="HUPs"/>
    <property type="match status" value="1"/>
</dbReference>
<dbReference type="GO" id="GO:0032267">
    <property type="term" value="F:tRNA(Ile)-lysidine synthase activity"/>
    <property type="evidence" value="ECO:0007669"/>
    <property type="project" value="UniProtKB-EC"/>
</dbReference>
<dbReference type="EMBL" id="BSXN01002433">
    <property type="protein sequence ID" value="GME76570.1"/>
    <property type="molecule type" value="Genomic_DNA"/>
</dbReference>
<evidence type="ECO:0000256" key="4">
    <source>
        <dbReference type="ARBA" id="ARBA00022741"/>
    </source>
</evidence>
<dbReference type="HAMAP" id="MF_01161">
    <property type="entry name" value="tRNA_Ile_lys_synt"/>
    <property type="match status" value="1"/>
</dbReference>
<comment type="catalytic activity">
    <reaction evidence="6">
        <text>cytidine(34) in tRNA(Ile2) + L-lysine + ATP = lysidine(34) in tRNA(Ile2) + AMP + diphosphate + H(+)</text>
        <dbReference type="Rhea" id="RHEA:43744"/>
        <dbReference type="Rhea" id="RHEA-COMP:10625"/>
        <dbReference type="Rhea" id="RHEA-COMP:10670"/>
        <dbReference type="ChEBI" id="CHEBI:15378"/>
        <dbReference type="ChEBI" id="CHEBI:30616"/>
        <dbReference type="ChEBI" id="CHEBI:32551"/>
        <dbReference type="ChEBI" id="CHEBI:33019"/>
        <dbReference type="ChEBI" id="CHEBI:82748"/>
        <dbReference type="ChEBI" id="CHEBI:83665"/>
        <dbReference type="ChEBI" id="CHEBI:456215"/>
        <dbReference type="EC" id="6.3.4.19"/>
    </reaction>
</comment>
<dbReference type="InterPro" id="IPR012795">
    <property type="entry name" value="tRNA_Ile_lys_synt_N"/>
</dbReference>
<keyword evidence="5" id="KW-0067">ATP-binding</keyword>
<feature type="domain" description="tRNA(Ile)-lysidine/2-thiocytidine synthase N-terminal" evidence="7">
    <location>
        <begin position="29"/>
        <end position="230"/>
    </location>
</feature>
<dbReference type="Proteomes" id="UP001165120">
    <property type="component" value="Unassembled WGS sequence"/>
</dbReference>
<sequence length="517" mass="61706">MIEKIFTNNIKKIFKNDINYNSNNKFPLKIAVAVSGGVDSMVLLKLLNNFTTKNKLNTEIYAITINHNLRPESYEESKLISKEIKNSISNDIKHIIIEINWNKYKDINEIKNIEEIARDKRYFEFQKKCYELNINYLFLGHHLNDQIETFLLRLKKNSLLFGLNCMKFISNFPLIPKYPNNFKKKIQIIRPLLNIEKISIIDYCQLSKIKWFEDYTNKDINLTFRNFIRNYYELKKDSNELAKDKIIDSIYQINEFNDNINNEIKLIKIELNNTKKIILILNDLNLIIKLPKFGFINKYSINSINRFLFKEFYKISPTNNYYLKYSRIDNFDSSIVINDTESNNKKSMARIIFDEEYLNGDNNVPINKGRRVKRLSILECDLTIDYDTDENDIILNIKRSNPKTNKLNETDIELNNGNNNQWFLFDNRFWFKINFENNKELENSELKIRLFNKNDFNKLELNGFVDYVDKDNFKISNLLNIPMLLLNNRIIGFPTIDLISYKYRDLIDIEWTVKSDF</sequence>
<dbReference type="GO" id="GO:0005524">
    <property type="term" value="F:ATP binding"/>
    <property type="evidence" value="ECO:0007669"/>
    <property type="project" value="UniProtKB-KW"/>
</dbReference>
<evidence type="ECO:0000256" key="2">
    <source>
        <dbReference type="ARBA" id="ARBA00022598"/>
    </source>
</evidence>
<evidence type="ECO:0000259" key="7">
    <source>
        <dbReference type="Pfam" id="PF01171"/>
    </source>
</evidence>
<reference evidence="8" key="1">
    <citation type="submission" date="2023-04" db="EMBL/GenBank/DDBJ databases">
        <title>Candida boidinii NBRC 10035.</title>
        <authorList>
            <person name="Ichikawa N."/>
            <person name="Sato H."/>
            <person name="Tonouchi N."/>
        </authorList>
    </citation>
    <scope>NUCLEOTIDE SEQUENCE</scope>
    <source>
        <strain evidence="8">NBRC 10035</strain>
    </source>
</reference>
<protein>
    <recommendedName>
        <fullName evidence="1">tRNA(Ile)-lysidine synthetase</fullName>
        <ecNumber evidence="1">6.3.4.19</ecNumber>
    </recommendedName>
</protein>
<comment type="caution">
    <text evidence="8">The sequence shown here is derived from an EMBL/GenBank/DDBJ whole genome shotgun (WGS) entry which is preliminary data.</text>
</comment>
<organism evidence="8 9">
    <name type="scientific">Candida boidinii</name>
    <name type="common">Yeast</name>
    <dbReference type="NCBI Taxonomy" id="5477"/>
    <lineage>
        <taxon>Eukaryota</taxon>
        <taxon>Fungi</taxon>
        <taxon>Dikarya</taxon>
        <taxon>Ascomycota</taxon>
        <taxon>Saccharomycotina</taxon>
        <taxon>Pichiomycetes</taxon>
        <taxon>Pichiales</taxon>
        <taxon>Pichiaceae</taxon>
        <taxon>Ogataea</taxon>
        <taxon>Ogataea/Candida clade</taxon>
    </lineage>
</organism>